<keyword evidence="3" id="KW-1003">Cell membrane</keyword>
<dbReference type="GO" id="GO:0005254">
    <property type="term" value="F:chloride channel activity"/>
    <property type="evidence" value="ECO:0007669"/>
    <property type="project" value="InterPro"/>
</dbReference>
<dbReference type="InterPro" id="IPR044669">
    <property type="entry name" value="YneE/VCCN1/2-like"/>
</dbReference>
<evidence type="ECO:0000256" key="1">
    <source>
        <dbReference type="ARBA" id="ARBA00004651"/>
    </source>
</evidence>
<evidence type="ECO:0000256" key="4">
    <source>
        <dbReference type="ARBA" id="ARBA00022692"/>
    </source>
</evidence>
<keyword evidence="2" id="KW-0813">Transport</keyword>
<evidence type="ECO:0000313" key="11">
    <source>
        <dbReference type="Proteomes" id="UP000503447"/>
    </source>
</evidence>
<keyword evidence="7 9" id="KW-0472">Membrane</keyword>
<comment type="subcellular location">
    <subcellularLocation>
        <location evidence="1">Cell membrane</location>
        <topology evidence="1">Multi-pass membrane protein</topology>
    </subcellularLocation>
</comment>
<dbReference type="AlphaFoldDB" id="A0A6M5YSM5"/>
<keyword evidence="5 9" id="KW-1133">Transmembrane helix</keyword>
<evidence type="ECO:0000256" key="6">
    <source>
        <dbReference type="ARBA" id="ARBA00023065"/>
    </source>
</evidence>
<evidence type="ECO:0000256" key="9">
    <source>
        <dbReference type="SAM" id="Phobius"/>
    </source>
</evidence>
<name>A0A6M5YSM5_9BACT</name>
<comment type="similarity">
    <text evidence="8">Belongs to the anion channel-forming bestrophin (TC 1.A.46) family.</text>
</comment>
<evidence type="ECO:0000256" key="2">
    <source>
        <dbReference type="ARBA" id="ARBA00022448"/>
    </source>
</evidence>
<feature type="transmembrane region" description="Helical" evidence="9">
    <location>
        <begin position="209"/>
        <end position="230"/>
    </location>
</feature>
<feature type="transmembrane region" description="Helical" evidence="9">
    <location>
        <begin position="12"/>
        <end position="36"/>
    </location>
</feature>
<dbReference type="GO" id="GO:0005886">
    <property type="term" value="C:plasma membrane"/>
    <property type="evidence" value="ECO:0007669"/>
    <property type="project" value="UniProtKB-SubCell"/>
</dbReference>
<organism evidence="10 11">
    <name type="scientific">Frigoriglobus tundricola</name>
    <dbReference type="NCBI Taxonomy" id="2774151"/>
    <lineage>
        <taxon>Bacteria</taxon>
        <taxon>Pseudomonadati</taxon>
        <taxon>Planctomycetota</taxon>
        <taxon>Planctomycetia</taxon>
        <taxon>Gemmatales</taxon>
        <taxon>Gemmataceae</taxon>
        <taxon>Frigoriglobus</taxon>
    </lineage>
</organism>
<dbReference type="EMBL" id="CP053452">
    <property type="protein sequence ID" value="QJW96410.1"/>
    <property type="molecule type" value="Genomic_DNA"/>
</dbReference>
<dbReference type="Proteomes" id="UP000503447">
    <property type="component" value="Chromosome"/>
</dbReference>
<dbReference type="PANTHER" id="PTHR33281:SF19">
    <property type="entry name" value="VOLTAGE-DEPENDENT ANION CHANNEL-FORMING PROTEIN YNEE"/>
    <property type="match status" value="1"/>
</dbReference>
<gene>
    <name evidence="10" type="ORF">FTUN_3967</name>
</gene>
<dbReference type="Pfam" id="PF25539">
    <property type="entry name" value="Bestrophin_2"/>
    <property type="match status" value="1"/>
</dbReference>
<dbReference type="PANTHER" id="PTHR33281">
    <property type="entry name" value="UPF0187 PROTEIN YNEE"/>
    <property type="match status" value="1"/>
</dbReference>
<protein>
    <submittedName>
        <fullName evidence="10">Uncharacterized protein</fullName>
    </submittedName>
</protein>
<evidence type="ECO:0000256" key="7">
    <source>
        <dbReference type="ARBA" id="ARBA00023136"/>
    </source>
</evidence>
<evidence type="ECO:0000256" key="3">
    <source>
        <dbReference type="ARBA" id="ARBA00022475"/>
    </source>
</evidence>
<accession>A0A6M5YSM5</accession>
<dbReference type="RefSeq" id="WP_171471997.1">
    <property type="nucleotide sequence ID" value="NZ_CP053452.2"/>
</dbReference>
<evidence type="ECO:0000256" key="5">
    <source>
        <dbReference type="ARBA" id="ARBA00022989"/>
    </source>
</evidence>
<dbReference type="KEGG" id="ftj:FTUN_3967"/>
<keyword evidence="6" id="KW-0406">Ion transport</keyword>
<proteinExistence type="inferred from homology"/>
<evidence type="ECO:0000256" key="8">
    <source>
        <dbReference type="ARBA" id="ARBA00034708"/>
    </source>
</evidence>
<keyword evidence="4 9" id="KW-0812">Transmembrane</keyword>
<keyword evidence="11" id="KW-1185">Reference proteome</keyword>
<sequence>MIDYDRTAWWRVVFSFGGTVLPRVLGRVGCLTLWSLGLCLLDDSVLRLYGCELPSLDQLGHVVLGTALSLLIVFRTNSAYQRFWEARSHWGGIVNASRNLARLAAAGAPPADDVGRLLTAFALCLKQTLRGSKDFAELRHLVAGRVYERLGTAADPPGVLARALSDWVGRALAAGRLNPQQATQMDALVCALVDQQGGCEKIRRTPLPFVYATLIKQVVLLYLVSLPFVLVAKMGYAAPLVVAAVSFGLFGIEDAGVEIENPFEAEPNSLPLDAICETITRNVSEAAGDK</sequence>
<reference evidence="11" key="1">
    <citation type="submission" date="2020-05" db="EMBL/GenBank/DDBJ databases">
        <title>Frigoriglobus tundricola gen. nov., sp. nov., a psychrotolerant cellulolytic planctomycete of the family Gemmataceae with two divergent copies of 16S rRNA gene.</title>
        <authorList>
            <person name="Kulichevskaya I.S."/>
            <person name="Ivanova A.A."/>
            <person name="Naumoff D.G."/>
            <person name="Beletsky A.V."/>
            <person name="Rijpstra W.I.C."/>
            <person name="Sinninghe Damste J.S."/>
            <person name="Mardanov A.V."/>
            <person name="Ravin N.V."/>
            <person name="Dedysh S.N."/>
        </authorList>
    </citation>
    <scope>NUCLEOTIDE SEQUENCE [LARGE SCALE GENOMIC DNA]</scope>
    <source>
        <strain evidence="11">PL17</strain>
    </source>
</reference>
<evidence type="ECO:0000313" key="10">
    <source>
        <dbReference type="EMBL" id="QJW96410.1"/>
    </source>
</evidence>
<feature type="transmembrane region" description="Helical" evidence="9">
    <location>
        <begin position="56"/>
        <end position="74"/>
    </location>
</feature>